<proteinExistence type="predicted"/>
<accession>A0A248KH20</accession>
<dbReference type="InterPro" id="IPR029044">
    <property type="entry name" value="Nucleotide-diphossugar_trans"/>
</dbReference>
<reference evidence="2 3" key="1">
    <citation type="submission" date="2017-06" db="EMBL/GenBank/DDBJ databases">
        <title>Origin of plasmid-mediated fosfomycin resistance gene fosA3.</title>
        <authorList>
            <person name="Ito R."/>
            <person name="Pacey M.P."/>
            <person name="Doi Y."/>
        </authorList>
    </citation>
    <scope>NUCLEOTIDE SEQUENCE [LARGE SCALE GENOMIC DNA]</scope>
    <source>
        <strain evidence="2 3">YDC799</strain>
    </source>
</reference>
<dbReference type="SUPFAM" id="SSF53448">
    <property type="entry name" value="Nucleotide-diphospho-sugar transferases"/>
    <property type="match status" value="1"/>
</dbReference>
<dbReference type="Proteomes" id="UP000197098">
    <property type="component" value="Chromosome"/>
</dbReference>
<evidence type="ECO:0000313" key="2">
    <source>
        <dbReference type="EMBL" id="ASG63141.1"/>
    </source>
</evidence>
<name>A0A248KH20_9ENTR</name>
<dbReference type="Gene3D" id="3.90.550.10">
    <property type="entry name" value="Spore Coat Polysaccharide Biosynthesis Protein SpsA, Chain A"/>
    <property type="match status" value="1"/>
</dbReference>
<gene>
    <name evidence="2" type="ORF">CEW81_08830</name>
</gene>
<dbReference type="EMBL" id="CP022114">
    <property type="protein sequence ID" value="ASG63141.1"/>
    <property type="molecule type" value="Genomic_DNA"/>
</dbReference>
<sequence length="129" mass="14997">MIYTVVMVSYNRTSKLKESIVQLLATNINEIIIVDNHSGKETRAILEEASLQDERVKIINLDENRGASFGFSIGLNYVEEKYEQSVTTFLDDDAYFDQVFLDNLKIECKHYEYRFPFITPRLSIKKECA</sequence>
<evidence type="ECO:0000313" key="3">
    <source>
        <dbReference type="Proteomes" id="UP000197098"/>
    </source>
</evidence>
<dbReference type="Pfam" id="PF00535">
    <property type="entry name" value="Glycos_transf_2"/>
    <property type="match status" value="1"/>
</dbReference>
<organism evidence="2 3">
    <name type="scientific">Kluyvera genomosp. 3</name>
    <dbReference type="NCBI Taxonomy" id="2774055"/>
    <lineage>
        <taxon>Bacteria</taxon>
        <taxon>Pseudomonadati</taxon>
        <taxon>Pseudomonadota</taxon>
        <taxon>Gammaproteobacteria</taxon>
        <taxon>Enterobacterales</taxon>
        <taxon>Enterobacteriaceae</taxon>
        <taxon>Kluyvera</taxon>
    </lineage>
</organism>
<feature type="domain" description="Glycosyltransferase 2-like" evidence="1">
    <location>
        <begin position="4"/>
        <end position="98"/>
    </location>
</feature>
<dbReference type="AlphaFoldDB" id="A0A248KH20"/>
<protein>
    <recommendedName>
        <fullName evidence="1">Glycosyltransferase 2-like domain-containing protein</fullName>
    </recommendedName>
</protein>
<dbReference type="InterPro" id="IPR001173">
    <property type="entry name" value="Glyco_trans_2-like"/>
</dbReference>
<evidence type="ECO:0000259" key="1">
    <source>
        <dbReference type="Pfam" id="PF00535"/>
    </source>
</evidence>